<dbReference type="InterPro" id="IPR004843">
    <property type="entry name" value="Calcineurin-like_PHP"/>
</dbReference>
<comment type="caution">
    <text evidence="2">The sequence shown here is derived from an EMBL/GenBank/DDBJ whole genome shotgun (WGS) entry which is preliminary data.</text>
</comment>
<dbReference type="SUPFAM" id="SSF56300">
    <property type="entry name" value="Metallo-dependent phosphatases"/>
    <property type="match status" value="1"/>
</dbReference>
<dbReference type="InterPro" id="IPR029052">
    <property type="entry name" value="Metallo-depent_PP-like"/>
</dbReference>
<dbReference type="Pfam" id="PF00149">
    <property type="entry name" value="Metallophos"/>
    <property type="match status" value="1"/>
</dbReference>
<dbReference type="GO" id="GO:0016787">
    <property type="term" value="F:hydrolase activity"/>
    <property type="evidence" value="ECO:0007669"/>
    <property type="project" value="InterPro"/>
</dbReference>
<dbReference type="RefSeq" id="WP_056996849.1">
    <property type="nucleotide sequence ID" value="NZ_AYYR01000053.1"/>
</dbReference>
<dbReference type="NCBIfam" id="TIGR03729">
    <property type="entry name" value="acc_ester"/>
    <property type="match status" value="1"/>
</dbReference>
<dbReference type="PATRIC" id="fig|1423733.4.peg.2484"/>
<dbReference type="Proteomes" id="UP000051845">
    <property type="component" value="Unassembled WGS sequence"/>
</dbReference>
<protein>
    <recommendedName>
        <fullName evidence="1">Calcineurin-like phosphoesterase domain-containing protein</fullName>
    </recommendedName>
</protein>
<organism evidence="2 3">
    <name type="scientific">Secundilactobacillus collinoides DSM 20515 = JCM 1123</name>
    <dbReference type="NCBI Taxonomy" id="1423733"/>
    <lineage>
        <taxon>Bacteria</taxon>
        <taxon>Bacillati</taxon>
        <taxon>Bacillota</taxon>
        <taxon>Bacilli</taxon>
        <taxon>Lactobacillales</taxon>
        <taxon>Lactobacillaceae</taxon>
        <taxon>Secundilactobacillus</taxon>
    </lineage>
</organism>
<dbReference type="AlphaFoldDB" id="A0A0R2B850"/>
<dbReference type="InterPro" id="IPR022302">
    <property type="entry name" value="Phosphoesterase_putative"/>
</dbReference>
<reference evidence="2 3" key="1">
    <citation type="journal article" date="2015" name="Genome Announc.">
        <title>Expanding the biotechnology potential of lactobacilli through comparative genomics of 213 strains and associated genera.</title>
        <authorList>
            <person name="Sun Z."/>
            <person name="Harris H.M."/>
            <person name="McCann A."/>
            <person name="Guo C."/>
            <person name="Argimon S."/>
            <person name="Zhang W."/>
            <person name="Yang X."/>
            <person name="Jeffery I.B."/>
            <person name="Cooney J.C."/>
            <person name="Kagawa T.F."/>
            <person name="Liu W."/>
            <person name="Song Y."/>
            <person name="Salvetti E."/>
            <person name="Wrobel A."/>
            <person name="Rasinkangas P."/>
            <person name="Parkhill J."/>
            <person name="Rea M.C."/>
            <person name="O'Sullivan O."/>
            <person name="Ritari J."/>
            <person name="Douillard F.P."/>
            <person name="Paul Ross R."/>
            <person name="Yang R."/>
            <person name="Briner A.E."/>
            <person name="Felis G.E."/>
            <person name="de Vos W.M."/>
            <person name="Barrangou R."/>
            <person name="Klaenhammer T.R."/>
            <person name="Caufield P.W."/>
            <person name="Cui Y."/>
            <person name="Zhang H."/>
            <person name="O'Toole P.W."/>
        </authorList>
    </citation>
    <scope>NUCLEOTIDE SEQUENCE [LARGE SCALE GENOMIC DNA]</scope>
    <source>
        <strain evidence="2 3">DSM 20515</strain>
    </source>
</reference>
<sequence length="272" mass="31824">MVKVALTSDNHFDINQVSVTEMIQQQGTWLMQQGVDIYLIAGDLFNHFDKSLAYAQHLQKFVPDVTVRFIAGNHDMVNGVTFDELEQPLDDTYLHNQYLDVAGTDWRIIGNNGWYDYSFADSLHRPEERFAQWKRAYWLDSAIPQPLSDPERMQLVLGQVRAQLSMAAEAQKKVLFMTHFVPRPEYLHITQDDRFWNMMIAMLGSRHLGDLLAEFHVEAALFGHMHIHPKPQLLAGTMYYDQAVGYGTKRRREWQTTSFFEEWRQRTRILTL</sequence>
<name>A0A0R2B850_SECCO</name>
<dbReference type="EMBL" id="AYYR01000053">
    <property type="protein sequence ID" value="KRM75496.1"/>
    <property type="molecule type" value="Genomic_DNA"/>
</dbReference>
<gene>
    <name evidence="2" type="ORF">FC82_GL002370</name>
</gene>
<feature type="domain" description="Calcineurin-like phosphoesterase" evidence="1">
    <location>
        <begin position="3"/>
        <end position="227"/>
    </location>
</feature>
<evidence type="ECO:0000313" key="2">
    <source>
        <dbReference type="EMBL" id="KRM75496.1"/>
    </source>
</evidence>
<dbReference type="Gene3D" id="3.60.21.10">
    <property type="match status" value="1"/>
</dbReference>
<evidence type="ECO:0000259" key="1">
    <source>
        <dbReference type="Pfam" id="PF00149"/>
    </source>
</evidence>
<accession>A0A0R2B850</accession>
<proteinExistence type="predicted"/>
<evidence type="ECO:0000313" key="3">
    <source>
        <dbReference type="Proteomes" id="UP000051845"/>
    </source>
</evidence>
<dbReference type="STRING" id="33960.TY91_06360"/>